<gene>
    <name evidence="1" type="ORF">L1987_00832</name>
</gene>
<proteinExistence type="predicted"/>
<name>A0ACB9K3F2_9ASTR</name>
<sequence length="170" mass="18678">MTEDLACKNTVECITGVISKTIMTKLAYAPVENNPKDAAKVPKGNPYHSATSGEMAIYRANNMILKKVRWSSYTRQAGVKVDGPVTQDWADMSCCTRAGYAIWLSRTTAQSSLGYELLHTGSMVVSCYDGITKFCISATSLFWVESNSCRDSHTLAYWSFFPAIFGSSVP</sequence>
<dbReference type="Proteomes" id="UP001056120">
    <property type="component" value="Linkage Group LG01"/>
</dbReference>
<evidence type="ECO:0000313" key="1">
    <source>
        <dbReference type="EMBL" id="KAI3826777.1"/>
    </source>
</evidence>
<reference evidence="1 2" key="2">
    <citation type="journal article" date="2022" name="Mol. Ecol. Resour.">
        <title>The genomes of chicory, endive, great burdock and yacon provide insights into Asteraceae paleo-polyploidization history and plant inulin production.</title>
        <authorList>
            <person name="Fan W."/>
            <person name="Wang S."/>
            <person name="Wang H."/>
            <person name="Wang A."/>
            <person name="Jiang F."/>
            <person name="Liu H."/>
            <person name="Zhao H."/>
            <person name="Xu D."/>
            <person name="Zhang Y."/>
        </authorList>
    </citation>
    <scope>NUCLEOTIDE SEQUENCE [LARGE SCALE GENOMIC DNA]</scope>
    <source>
        <strain evidence="2">cv. Yunnan</strain>
        <tissue evidence="1">Leaves</tissue>
    </source>
</reference>
<comment type="caution">
    <text evidence="1">The sequence shown here is derived from an EMBL/GenBank/DDBJ whole genome shotgun (WGS) entry which is preliminary data.</text>
</comment>
<organism evidence="1 2">
    <name type="scientific">Smallanthus sonchifolius</name>
    <dbReference type="NCBI Taxonomy" id="185202"/>
    <lineage>
        <taxon>Eukaryota</taxon>
        <taxon>Viridiplantae</taxon>
        <taxon>Streptophyta</taxon>
        <taxon>Embryophyta</taxon>
        <taxon>Tracheophyta</taxon>
        <taxon>Spermatophyta</taxon>
        <taxon>Magnoliopsida</taxon>
        <taxon>eudicotyledons</taxon>
        <taxon>Gunneridae</taxon>
        <taxon>Pentapetalae</taxon>
        <taxon>asterids</taxon>
        <taxon>campanulids</taxon>
        <taxon>Asterales</taxon>
        <taxon>Asteraceae</taxon>
        <taxon>Asteroideae</taxon>
        <taxon>Heliantheae alliance</taxon>
        <taxon>Millerieae</taxon>
        <taxon>Smallanthus</taxon>
    </lineage>
</organism>
<reference evidence="2" key="1">
    <citation type="journal article" date="2022" name="Mol. Ecol. Resour.">
        <title>The genomes of chicory, endive, great burdock and yacon provide insights into Asteraceae palaeo-polyploidization history and plant inulin production.</title>
        <authorList>
            <person name="Fan W."/>
            <person name="Wang S."/>
            <person name="Wang H."/>
            <person name="Wang A."/>
            <person name="Jiang F."/>
            <person name="Liu H."/>
            <person name="Zhao H."/>
            <person name="Xu D."/>
            <person name="Zhang Y."/>
        </authorList>
    </citation>
    <scope>NUCLEOTIDE SEQUENCE [LARGE SCALE GENOMIC DNA]</scope>
    <source>
        <strain evidence="2">cv. Yunnan</strain>
    </source>
</reference>
<protein>
    <submittedName>
        <fullName evidence="1">Uncharacterized protein</fullName>
    </submittedName>
</protein>
<keyword evidence="2" id="KW-1185">Reference proteome</keyword>
<evidence type="ECO:0000313" key="2">
    <source>
        <dbReference type="Proteomes" id="UP001056120"/>
    </source>
</evidence>
<accession>A0ACB9K3F2</accession>
<dbReference type="EMBL" id="CM042018">
    <property type="protein sequence ID" value="KAI3826777.1"/>
    <property type="molecule type" value="Genomic_DNA"/>
</dbReference>